<sequence length="399" mass="46133">MKPWTRNKDIKRNLEKRWDKGQFLVKVVEADPFDPFRMPLKRPNAGELTCEFEAAREWMAHLVRHGAGENKPGFSIEWQTINHRVLGKNKIPKAVVFYALEDVISYLGKKDQARRFEALFHKIVARLPELKAPLLKKPMLVLAHESVWDKLLAVVSWMKVHPRPQIYLRQLEIAGIDTKFIETHKDILTRLLTAVLSPDAVNQGVKGKHAFEQRFGFRCKPARIRLRILDPALSVMGLTDLEVPEDQFRELNLKPDTVFVVENEITGLAFPPFPDGVMIIGLGYGLSVLSHVPWINRRHVWYWGDLDTHGFAMLDRIRHYLPQTRSFLMDEDTLLAHNAFWGNEPSPTQRDLPLLTPDEANVYNALCRNIYAQNLRLEQERISYALVLEFIRAIDPGRT</sequence>
<dbReference type="RefSeq" id="WP_178366576.1">
    <property type="nucleotide sequence ID" value="NZ_JACADJ010000025.1"/>
</dbReference>
<keyword evidence="4" id="KW-1185">Reference proteome</keyword>
<evidence type="ECO:0008006" key="5">
    <source>
        <dbReference type="Google" id="ProtNLM"/>
    </source>
</evidence>
<dbReference type="PIRSF" id="PIRSF028408">
    <property type="entry name" value="UCP028408"/>
    <property type="match status" value="1"/>
</dbReference>
<feature type="domain" description="Wadjet protein JetD C-terminal" evidence="1">
    <location>
        <begin position="216"/>
        <end position="388"/>
    </location>
</feature>
<gene>
    <name evidence="3" type="ORF">HXW94_09020</name>
</gene>
<evidence type="ECO:0000259" key="1">
    <source>
        <dbReference type="Pfam" id="PF09983"/>
    </source>
</evidence>
<evidence type="ECO:0000313" key="4">
    <source>
        <dbReference type="Proteomes" id="UP000553343"/>
    </source>
</evidence>
<comment type="caution">
    <text evidence="3">The sequence shown here is derived from an EMBL/GenBank/DDBJ whole genome shotgun (WGS) entry which is preliminary data.</text>
</comment>
<dbReference type="Proteomes" id="UP000553343">
    <property type="component" value="Unassembled WGS sequence"/>
</dbReference>
<dbReference type="Pfam" id="PF09983">
    <property type="entry name" value="JetD_C"/>
    <property type="match status" value="1"/>
</dbReference>
<evidence type="ECO:0000259" key="2">
    <source>
        <dbReference type="Pfam" id="PF11795"/>
    </source>
</evidence>
<feature type="domain" description="DUF3322" evidence="2">
    <location>
        <begin position="8"/>
        <end position="192"/>
    </location>
</feature>
<organism evidence="3 4">
    <name type="scientific">Desulfobacter latus</name>
    <dbReference type="NCBI Taxonomy" id="2292"/>
    <lineage>
        <taxon>Bacteria</taxon>
        <taxon>Pseudomonadati</taxon>
        <taxon>Thermodesulfobacteriota</taxon>
        <taxon>Desulfobacteria</taxon>
        <taxon>Desulfobacterales</taxon>
        <taxon>Desulfobacteraceae</taxon>
        <taxon>Desulfobacter</taxon>
    </lineage>
</organism>
<reference evidence="3 4" key="1">
    <citation type="submission" date="2020-06" db="EMBL/GenBank/DDBJ databases">
        <title>High-quality draft genome of sulfate reducer Desulfobacter latus type strain AcrS2 isolated from marine sediment.</title>
        <authorList>
            <person name="Hoppe M."/>
            <person name="Larsen C.K."/>
            <person name="Marshall I.P.G."/>
            <person name="Schramm A."/>
            <person name="Marietou A.G."/>
        </authorList>
    </citation>
    <scope>NUCLEOTIDE SEQUENCE [LARGE SCALE GENOMIC DNA]</scope>
    <source>
        <strain evidence="3 4">AcRS2</strain>
    </source>
</reference>
<dbReference type="InterPro" id="IPR024537">
    <property type="entry name" value="DUF3322"/>
</dbReference>
<dbReference type="InterPro" id="IPR024534">
    <property type="entry name" value="JetD_C"/>
</dbReference>
<dbReference type="Pfam" id="PF11795">
    <property type="entry name" value="DUF3322"/>
    <property type="match status" value="1"/>
</dbReference>
<proteinExistence type="predicted"/>
<protein>
    <recommendedName>
        <fullName evidence="5">Wadjet protein JetD C-terminal domain-containing protein</fullName>
    </recommendedName>
</protein>
<name>A0A850T0A2_9BACT</name>
<accession>A0A850T0A2</accession>
<dbReference type="EMBL" id="JACADJ010000025">
    <property type="protein sequence ID" value="NWH05123.1"/>
    <property type="molecule type" value="Genomic_DNA"/>
</dbReference>
<dbReference type="InterPro" id="IPR014544">
    <property type="entry name" value="UCP028408"/>
</dbReference>
<evidence type="ECO:0000313" key="3">
    <source>
        <dbReference type="EMBL" id="NWH05123.1"/>
    </source>
</evidence>
<dbReference type="AlphaFoldDB" id="A0A850T0A2"/>